<organism evidence="7 8">
    <name type="scientific">Candidatus Nitrospira kreftii</name>
    <dbReference type="NCBI Taxonomy" id="2652173"/>
    <lineage>
        <taxon>Bacteria</taxon>
        <taxon>Pseudomonadati</taxon>
        <taxon>Nitrospirota</taxon>
        <taxon>Nitrospiria</taxon>
        <taxon>Nitrospirales</taxon>
        <taxon>Nitrospiraceae</taxon>
        <taxon>Nitrospira</taxon>
    </lineage>
</organism>
<evidence type="ECO:0000256" key="5">
    <source>
        <dbReference type="SAM" id="Phobius"/>
    </source>
</evidence>
<dbReference type="GO" id="GO:0005506">
    <property type="term" value="F:iron ion binding"/>
    <property type="evidence" value="ECO:0007669"/>
    <property type="project" value="InterPro"/>
</dbReference>
<gene>
    <name evidence="7" type="ORF">Nkreftii_004014</name>
</gene>
<evidence type="ECO:0000256" key="2">
    <source>
        <dbReference type="ARBA" id="ARBA00022692"/>
    </source>
</evidence>
<dbReference type="PANTHER" id="PTHR11863">
    <property type="entry name" value="STEROL DESATURASE"/>
    <property type="match status" value="1"/>
</dbReference>
<dbReference type="InterPro" id="IPR050307">
    <property type="entry name" value="Sterol_Desaturase_Related"/>
</dbReference>
<comment type="subcellular location">
    <subcellularLocation>
        <location evidence="1">Membrane</location>
    </subcellularLocation>
</comment>
<feature type="transmembrane region" description="Helical" evidence="5">
    <location>
        <begin position="81"/>
        <end position="100"/>
    </location>
</feature>
<name>A0A7S8J2H8_9BACT</name>
<dbReference type="KEGG" id="nkf:Nkreftii_004014"/>
<feature type="transmembrane region" description="Helical" evidence="5">
    <location>
        <begin position="141"/>
        <end position="161"/>
    </location>
</feature>
<reference evidence="7 8" key="1">
    <citation type="journal article" date="2020" name="ISME J.">
        <title>Enrichment and physiological characterization of a novel comammox Nitrospira indicates ammonium inhibition of complete nitrification.</title>
        <authorList>
            <person name="Sakoula D."/>
            <person name="Koch H."/>
            <person name="Frank J."/>
            <person name="Jetten M.S.M."/>
            <person name="van Kessel M.A.H.J."/>
            <person name="Lucker S."/>
        </authorList>
    </citation>
    <scope>NUCLEOTIDE SEQUENCE [LARGE SCALE GENOMIC DNA]</scope>
    <source>
        <strain evidence="7">Comreactor17</strain>
    </source>
</reference>
<dbReference type="EMBL" id="CP047423">
    <property type="protein sequence ID" value="QPD06240.1"/>
    <property type="molecule type" value="Genomic_DNA"/>
</dbReference>
<evidence type="ECO:0000313" key="7">
    <source>
        <dbReference type="EMBL" id="QPD06240.1"/>
    </source>
</evidence>
<evidence type="ECO:0000256" key="4">
    <source>
        <dbReference type="ARBA" id="ARBA00023136"/>
    </source>
</evidence>
<dbReference type="GO" id="GO:0016491">
    <property type="term" value="F:oxidoreductase activity"/>
    <property type="evidence" value="ECO:0007669"/>
    <property type="project" value="InterPro"/>
</dbReference>
<dbReference type="InterPro" id="IPR006694">
    <property type="entry name" value="Fatty_acid_hydroxylase"/>
</dbReference>
<evidence type="ECO:0000313" key="8">
    <source>
        <dbReference type="Proteomes" id="UP000593737"/>
    </source>
</evidence>
<sequence length="272" mass="31081">MTTQDVIRIGAYMSVLTLMRLWELMQPRRPRTLSTLCRWGGNLTIVALNTVLARLLFAGGAFTVAAAAQERGWGLLHLVEGPVWLEAAIGILALDFIIYWQHRIFHVVPLFWRFHMMHHSDLDLDVTSGVRFHPMEIVLSLAVKVMAIMVVGASPIAVMIFEVVLNATSLFNHGNVLIPQHVERLLRWMVVTPDMHRIHHSMDVREMNSNYGFNVPWWDRVFGTYCPEPALGHLAMRIGLEHLGPSTCLNIFMMLRFPFSTSLKRYSRQSPI</sequence>
<dbReference type="GO" id="GO:0016020">
    <property type="term" value="C:membrane"/>
    <property type="evidence" value="ECO:0007669"/>
    <property type="project" value="UniProtKB-SubCell"/>
</dbReference>
<evidence type="ECO:0000256" key="1">
    <source>
        <dbReference type="ARBA" id="ARBA00004370"/>
    </source>
</evidence>
<accession>A0A7S8J2H8</accession>
<feature type="transmembrane region" description="Helical" evidence="5">
    <location>
        <begin position="43"/>
        <end position="69"/>
    </location>
</feature>
<dbReference type="AlphaFoldDB" id="A0A7S8J2H8"/>
<keyword evidence="4 5" id="KW-0472">Membrane</keyword>
<dbReference type="Pfam" id="PF04116">
    <property type="entry name" value="FA_hydroxylase"/>
    <property type="match status" value="1"/>
</dbReference>
<evidence type="ECO:0000259" key="6">
    <source>
        <dbReference type="Pfam" id="PF04116"/>
    </source>
</evidence>
<dbReference type="GO" id="GO:0008610">
    <property type="term" value="P:lipid biosynthetic process"/>
    <property type="evidence" value="ECO:0007669"/>
    <property type="project" value="InterPro"/>
</dbReference>
<protein>
    <recommendedName>
        <fullName evidence="6">Fatty acid hydroxylase domain-containing protein</fullName>
    </recommendedName>
</protein>
<keyword evidence="3 5" id="KW-1133">Transmembrane helix</keyword>
<keyword evidence="2 5" id="KW-0812">Transmembrane</keyword>
<dbReference type="Proteomes" id="UP000593737">
    <property type="component" value="Chromosome"/>
</dbReference>
<evidence type="ECO:0000256" key="3">
    <source>
        <dbReference type="ARBA" id="ARBA00022989"/>
    </source>
</evidence>
<feature type="domain" description="Fatty acid hydroxylase" evidence="6">
    <location>
        <begin position="88"/>
        <end position="224"/>
    </location>
</feature>
<proteinExistence type="predicted"/>